<dbReference type="InterPro" id="IPR040990">
    <property type="entry name" value="DUF5600"/>
</dbReference>
<dbReference type="PANTHER" id="PTHR11216:SF31">
    <property type="entry name" value="AT21416P"/>
    <property type="match status" value="1"/>
</dbReference>
<dbReference type="PROSITE" id="PS50031">
    <property type="entry name" value="EH"/>
    <property type="match status" value="1"/>
</dbReference>
<keyword evidence="10" id="KW-0472">Membrane</keyword>
<feature type="domain" description="EF-hand" evidence="12">
    <location>
        <begin position="485"/>
        <end position="520"/>
    </location>
</feature>
<protein>
    <submittedName>
        <fullName evidence="14">Uncharacterized protein</fullName>
    </submittedName>
</protein>
<evidence type="ECO:0000259" key="12">
    <source>
        <dbReference type="PROSITE" id="PS50222"/>
    </source>
</evidence>
<gene>
    <name evidence="14" type="ORF">GSOID_T00009096001</name>
</gene>
<dbReference type="InParanoid" id="E4WW33"/>
<evidence type="ECO:0000256" key="2">
    <source>
        <dbReference type="ARBA" id="ARBA00004413"/>
    </source>
</evidence>
<dbReference type="Pfam" id="PF16880">
    <property type="entry name" value="EHD_N"/>
    <property type="match status" value="1"/>
</dbReference>
<dbReference type="PROSITE" id="PS50222">
    <property type="entry name" value="EF_HAND_2"/>
    <property type="match status" value="1"/>
</dbReference>
<keyword evidence="9" id="KW-0067">ATP-binding</keyword>
<dbReference type="GO" id="GO:0005886">
    <property type="term" value="C:plasma membrane"/>
    <property type="evidence" value="ECO:0007669"/>
    <property type="project" value="UniProtKB-SubCell"/>
</dbReference>
<evidence type="ECO:0000259" key="13">
    <source>
        <dbReference type="PROSITE" id="PS51718"/>
    </source>
</evidence>
<dbReference type="GO" id="GO:0005524">
    <property type="term" value="F:ATP binding"/>
    <property type="evidence" value="ECO:0007669"/>
    <property type="project" value="UniProtKB-KW"/>
</dbReference>
<dbReference type="OrthoDB" id="1716625at2759"/>
<accession>E4WW33</accession>
<dbReference type="SUPFAM" id="SSF47473">
    <property type="entry name" value="EF-hand"/>
    <property type="match status" value="1"/>
</dbReference>
<evidence type="ECO:0000256" key="1">
    <source>
        <dbReference type="ARBA" id="ARBA00004125"/>
    </source>
</evidence>
<sequence>MAVNFRKEPEVFNTVAAGLKKLYNSKLKPLEDAYKFHDFHSPPLDDADFDAKPMILLVGQYSTGKTTFIKYLLESEFPGMRIGPEPTTDCFIIISKGDEDSTTGNINEGIIPGNALVVDKTKPFRALSSFGNNFLSRLQCSQMDNPVLDSISIIDSPGILSGEKQRVNRGYDFSKVLTWFAERVDRIILLFDAHKLDISDEFHEALNAVKGYDDKIRVVLNKSDQVNTQQLMRVYGALMWSLGKVITTPEVVRVYIGSFWDQPFLHSENRALFEAESGDLFGDLQSLPRNAALRKLNDLIKRARLAKVHCFIISHLHDNMPAMFGKEKAKAKLIANLQQTYTELSKAHGISPGDFPDVRKMQELLKDADFSKFQSLRETYLKKVDVMLGKEIPELMKMIQKEEAAANLKEKDQPSIKGGGALGGLIDNPFGTGYGRGVDEGRDEDDWVCLKDKISGHNKIFNDLNPVNGKVSGSTAKNEMVKSKLPNSVLGKIWKLADHDKDGYLDDEEFSLAMHLIKVKLENNELPTRLPDHLVPPSQRDGNF</sequence>
<dbReference type="FunFam" id="3.40.50.300:FF:000147">
    <property type="entry name" value="EH domain-containing protein 1"/>
    <property type="match status" value="1"/>
</dbReference>
<comment type="subcellular location">
    <subcellularLocation>
        <location evidence="2">Cell membrane</location>
        <topology evidence="2">Peripheral membrane protein</topology>
        <orientation evidence="2">Cytoplasmic side</orientation>
    </subcellularLocation>
    <subcellularLocation>
        <location evidence="1">Endosome membrane</location>
        <topology evidence="1">Peripheral membrane protein</topology>
        <orientation evidence="1">Cytoplasmic side</orientation>
    </subcellularLocation>
</comment>
<dbReference type="GO" id="GO:0005509">
    <property type="term" value="F:calcium ion binding"/>
    <property type="evidence" value="ECO:0007669"/>
    <property type="project" value="InterPro"/>
</dbReference>
<dbReference type="InterPro" id="IPR031692">
    <property type="entry name" value="EHD_N"/>
</dbReference>
<dbReference type="Proteomes" id="UP000001307">
    <property type="component" value="Unassembled WGS sequence"/>
</dbReference>
<keyword evidence="3" id="KW-1003">Cell membrane</keyword>
<dbReference type="SUPFAM" id="SSF52540">
    <property type="entry name" value="P-loop containing nucleoside triphosphate hydrolases"/>
    <property type="match status" value="1"/>
</dbReference>
<dbReference type="InterPro" id="IPR018247">
    <property type="entry name" value="EF_Hand_1_Ca_BS"/>
</dbReference>
<dbReference type="InterPro" id="IPR027417">
    <property type="entry name" value="P-loop_NTPase"/>
</dbReference>
<dbReference type="EMBL" id="FN653017">
    <property type="protein sequence ID" value="CBY21336.1"/>
    <property type="molecule type" value="Genomic_DNA"/>
</dbReference>
<dbReference type="FunCoup" id="E4WW33">
    <property type="interactions" value="304"/>
</dbReference>
<dbReference type="Pfam" id="PF12763">
    <property type="entry name" value="EH"/>
    <property type="match status" value="1"/>
</dbReference>
<dbReference type="PANTHER" id="PTHR11216">
    <property type="entry name" value="EH DOMAIN"/>
    <property type="match status" value="1"/>
</dbReference>
<name>E4WW33_OIKDI</name>
<dbReference type="Gene3D" id="1.10.238.10">
    <property type="entry name" value="EF-hand"/>
    <property type="match status" value="1"/>
</dbReference>
<reference evidence="14" key="1">
    <citation type="journal article" date="2010" name="Science">
        <title>Plasticity of animal genome architecture unmasked by rapid evolution of a pelagic tunicate.</title>
        <authorList>
            <person name="Denoeud F."/>
            <person name="Henriet S."/>
            <person name="Mungpakdee S."/>
            <person name="Aury J.M."/>
            <person name="Da Silva C."/>
            <person name="Brinkmann H."/>
            <person name="Mikhaleva J."/>
            <person name="Olsen L.C."/>
            <person name="Jubin C."/>
            <person name="Canestro C."/>
            <person name="Bouquet J.M."/>
            <person name="Danks G."/>
            <person name="Poulain J."/>
            <person name="Campsteijn C."/>
            <person name="Adamski M."/>
            <person name="Cross I."/>
            <person name="Yadetie F."/>
            <person name="Muffato M."/>
            <person name="Louis A."/>
            <person name="Butcher S."/>
            <person name="Tsagkogeorga G."/>
            <person name="Konrad A."/>
            <person name="Singh S."/>
            <person name="Jensen M.F."/>
            <person name="Cong E.H."/>
            <person name="Eikeseth-Otteraa H."/>
            <person name="Noel B."/>
            <person name="Anthouard V."/>
            <person name="Porcel B.M."/>
            <person name="Kachouri-Lafond R."/>
            <person name="Nishino A."/>
            <person name="Ugolini M."/>
            <person name="Chourrout P."/>
            <person name="Nishida H."/>
            <person name="Aasland R."/>
            <person name="Huzurbazar S."/>
            <person name="Westhof E."/>
            <person name="Delsuc F."/>
            <person name="Lehrach H."/>
            <person name="Reinhardt R."/>
            <person name="Weissenbach J."/>
            <person name="Roy S.W."/>
            <person name="Artiguenave F."/>
            <person name="Postlethwait J.H."/>
            <person name="Manak J.R."/>
            <person name="Thompson E.M."/>
            <person name="Jaillon O."/>
            <person name="Du Pasquier L."/>
            <person name="Boudinot P."/>
            <person name="Liberles D.A."/>
            <person name="Volff J.N."/>
            <person name="Philippe H."/>
            <person name="Lenhard B."/>
            <person name="Roest Crollius H."/>
            <person name="Wincker P."/>
            <person name="Chourrout D."/>
        </authorList>
    </citation>
    <scope>NUCLEOTIDE SEQUENCE [LARGE SCALE GENOMIC DNA]</scope>
</reference>
<keyword evidence="8" id="KW-0106">Calcium</keyword>
<dbReference type="InterPro" id="IPR011992">
    <property type="entry name" value="EF-hand-dom_pair"/>
</dbReference>
<evidence type="ECO:0000256" key="7">
    <source>
        <dbReference type="ARBA" id="ARBA00022753"/>
    </source>
</evidence>
<keyword evidence="5" id="KW-0479">Metal-binding</keyword>
<evidence type="ECO:0000256" key="5">
    <source>
        <dbReference type="ARBA" id="ARBA00022723"/>
    </source>
</evidence>
<proteinExistence type="predicted"/>
<evidence type="ECO:0000256" key="8">
    <source>
        <dbReference type="ARBA" id="ARBA00022837"/>
    </source>
</evidence>
<evidence type="ECO:0000256" key="6">
    <source>
        <dbReference type="ARBA" id="ARBA00022741"/>
    </source>
</evidence>
<dbReference type="FunFam" id="1.10.238.10:FF:000038">
    <property type="entry name" value="EH domain-containing protein 3"/>
    <property type="match status" value="1"/>
</dbReference>
<dbReference type="GO" id="GO:0006897">
    <property type="term" value="P:endocytosis"/>
    <property type="evidence" value="ECO:0007669"/>
    <property type="project" value="TreeGrafter"/>
</dbReference>
<dbReference type="GO" id="GO:0016197">
    <property type="term" value="P:endosomal transport"/>
    <property type="evidence" value="ECO:0007669"/>
    <property type="project" value="TreeGrafter"/>
</dbReference>
<evidence type="ECO:0000256" key="3">
    <source>
        <dbReference type="ARBA" id="ARBA00022475"/>
    </source>
</evidence>
<dbReference type="SMART" id="SM00027">
    <property type="entry name" value="EH"/>
    <property type="match status" value="1"/>
</dbReference>
<evidence type="ECO:0000313" key="14">
    <source>
        <dbReference type="EMBL" id="CBY21336.1"/>
    </source>
</evidence>
<dbReference type="GO" id="GO:0005525">
    <property type="term" value="F:GTP binding"/>
    <property type="evidence" value="ECO:0007669"/>
    <property type="project" value="InterPro"/>
</dbReference>
<dbReference type="Gene3D" id="3.40.50.300">
    <property type="entry name" value="P-loop containing nucleotide triphosphate hydrolases"/>
    <property type="match status" value="1"/>
</dbReference>
<dbReference type="InterPro" id="IPR030381">
    <property type="entry name" value="G_DYNAMIN_dom"/>
</dbReference>
<evidence type="ECO:0000256" key="4">
    <source>
        <dbReference type="ARBA" id="ARBA00022553"/>
    </source>
</evidence>
<feature type="domain" description="Dynamin-type G" evidence="13">
    <location>
        <begin position="49"/>
        <end position="288"/>
    </location>
</feature>
<dbReference type="Gene3D" id="1.10.268.20">
    <property type="match status" value="1"/>
</dbReference>
<dbReference type="Pfam" id="PF18150">
    <property type="entry name" value="DUF5600"/>
    <property type="match status" value="1"/>
</dbReference>
<dbReference type="InterPro" id="IPR002048">
    <property type="entry name" value="EF_hand_dom"/>
</dbReference>
<dbReference type="Pfam" id="PF00350">
    <property type="entry name" value="Dynamin_N"/>
    <property type="match status" value="1"/>
</dbReference>
<keyword evidence="6" id="KW-0547">Nucleotide-binding</keyword>
<keyword evidence="15" id="KW-1185">Reference proteome</keyword>
<dbReference type="AlphaFoldDB" id="E4WW33"/>
<evidence type="ECO:0000313" key="15">
    <source>
        <dbReference type="Proteomes" id="UP000001307"/>
    </source>
</evidence>
<dbReference type="PROSITE" id="PS51718">
    <property type="entry name" value="G_DYNAMIN_2"/>
    <property type="match status" value="1"/>
</dbReference>
<dbReference type="PROSITE" id="PS00018">
    <property type="entry name" value="EF_HAND_1"/>
    <property type="match status" value="1"/>
</dbReference>
<organism evidence="14">
    <name type="scientific">Oikopleura dioica</name>
    <name type="common">Tunicate</name>
    <dbReference type="NCBI Taxonomy" id="34765"/>
    <lineage>
        <taxon>Eukaryota</taxon>
        <taxon>Metazoa</taxon>
        <taxon>Chordata</taxon>
        <taxon>Tunicata</taxon>
        <taxon>Appendicularia</taxon>
        <taxon>Copelata</taxon>
        <taxon>Oikopleuridae</taxon>
        <taxon>Oikopleura</taxon>
    </lineage>
</organism>
<dbReference type="CDD" id="cd00052">
    <property type="entry name" value="EH"/>
    <property type="match status" value="1"/>
</dbReference>
<evidence type="ECO:0000256" key="9">
    <source>
        <dbReference type="ARBA" id="ARBA00022840"/>
    </source>
</evidence>
<evidence type="ECO:0000259" key="11">
    <source>
        <dbReference type="PROSITE" id="PS50031"/>
    </source>
</evidence>
<feature type="domain" description="EH" evidence="11">
    <location>
        <begin position="453"/>
        <end position="541"/>
    </location>
</feature>
<keyword evidence="7" id="KW-0967">Endosome</keyword>
<keyword evidence="4" id="KW-0597">Phosphoprotein</keyword>
<dbReference type="CDD" id="cd09913">
    <property type="entry name" value="EHD"/>
    <property type="match status" value="1"/>
</dbReference>
<dbReference type="GO" id="GO:0010008">
    <property type="term" value="C:endosome membrane"/>
    <property type="evidence" value="ECO:0007669"/>
    <property type="project" value="UniProtKB-SubCell"/>
</dbReference>
<dbReference type="InterPro" id="IPR000261">
    <property type="entry name" value="EH_dom"/>
</dbReference>
<dbReference type="InterPro" id="IPR045063">
    <property type="entry name" value="Dynamin_N"/>
</dbReference>
<evidence type="ECO:0000256" key="10">
    <source>
        <dbReference type="ARBA" id="ARBA00023136"/>
    </source>
</evidence>